<comment type="caution">
    <text evidence="1">The sequence shown here is derived from an EMBL/GenBank/DDBJ whole genome shotgun (WGS) entry which is preliminary data.</text>
</comment>
<reference evidence="1 2" key="1">
    <citation type="submission" date="2019-09" db="EMBL/GenBank/DDBJ databases">
        <title>Salinarimonas rosea gen. nov., sp. nov., a new member of the a-2 subgroup of the Proteobacteria.</title>
        <authorList>
            <person name="Liu J."/>
        </authorList>
    </citation>
    <scope>NUCLEOTIDE SEQUENCE [LARGE SCALE GENOMIC DNA]</scope>
    <source>
        <strain evidence="1 2">BN140002</strain>
    </source>
</reference>
<dbReference type="EMBL" id="VUOA01000044">
    <property type="protein sequence ID" value="KAA2234758.1"/>
    <property type="molecule type" value="Genomic_DNA"/>
</dbReference>
<accession>A0A5B2V7J3</accession>
<dbReference type="Proteomes" id="UP000323142">
    <property type="component" value="Unassembled WGS sequence"/>
</dbReference>
<sequence length="103" mass="11140">MEFYSFSFGDMKVAQADQDSPKLVAVDVTIGFKADDTHTVQAVEARVTIPHQADLTLDGMQQAAFERVHSLLCAAAEQCSERTHAELAAASETQLIRTASSPD</sequence>
<dbReference type="OrthoDB" id="10007319at2"/>
<evidence type="ECO:0000313" key="1">
    <source>
        <dbReference type="EMBL" id="KAA2234758.1"/>
    </source>
</evidence>
<proteinExistence type="predicted"/>
<dbReference type="RefSeq" id="WP_149821971.1">
    <property type="nucleotide sequence ID" value="NZ_VUOA01000044.1"/>
</dbReference>
<organism evidence="1 2">
    <name type="scientific">Salinarimonas soli</name>
    <dbReference type="NCBI Taxonomy" id="1638099"/>
    <lineage>
        <taxon>Bacteria</taxon>
        <taxon>Pseudomonadati</taxon>
        <taxon>Pseudomonadota</taxon>
        <taxon>Alphaproteobacteria</taxon>
        <taxon>Hyphomicrobiales</taxon>
        <taxon>Salinarimonadaceae</taxon>
        <taxon>Salinarimonas</taxon>
    </lineage>
</organism>
<evidence type="ECO:0000313" key="2">
    <source>
        <dbReference type="Proteomes" id="UP000323142"/>
    </source>
</evidence>
<reference evidence="1 2" key="2">
    <citation type="submission" date="2019-09" db="EMBL/GenBank/DDBJ databases">
        <authorList>
            <person name="Jin C."/>
        </authorList>
    </citation>
    <scope>NUCLEOTIDE SEQUENCE [LARGE SCALE GENOMIC DNA]</scope>
    <source>
        <strain evidence="1 2">BN140002</strain>
    </source>
</reference>
<protein>
    <submittedName>
        <fullName evidence="1">Uncharacterized protein</fullName>
    </submittedName>
</protein>
<gene>
    <name evidence="1" type="ORF">F0L46_23095</name>
</gene>
<keyword evidence="2" id="KW-1185">Reference proteome</keyword>
<dbReference type="AlphaFoldDB" id="A0A5B2V7J3"/>
<name>A0A5B2V7J3_9HYPH</name>